<gene>
    <name evidence="2" type="ORF">LV82_02610</name>
</gene>
<organism evidence="2 3">
    <name type="scientific">Albidovulum inexpectatum</name>
    <dbReference type="NCBI Taxonomy" id="196587"/>
    <lineage>
        <taxon>Bacteria</taxon>
        <taxon>Pseudomonadati</taxon>
        <taxon>Pseudomonadota</taxon>
        <taxon>Alphaproteobacteria</taxon>
        <taxon>Rhodobacterales</taxon>
        <taxon>Paracoccaceae</taxon>
        <taxon>Albidovulum</taxon>
    </lineage>
</organism>
<keyword evidence="1" id="KW-0812">Transmembrane</keyword>
<proteinExistence type="predicted"/>
<reference evidence="2 3" key="1">
    <citation type="submission" date="2018-01" db="EMBL/GenBank/DDBJ databases">
        <title>Genomic Encyclopedia of Archaeal and Bacterial Type Strains, Phase II (KMG-II): from individual species to whole genera.</title>
        <authorList>
            <person name="Goeker M."/>
        </authorList>
    </citation>
    <scope>NUCLEOTIDE SEQUENCE [LARGE SCALE GENOMIC DNA]</scope>
    <source>
        <strain evidence="2 3">DSM 12048</strain>
    </source>
</reference>
<dbReference type="OrthoDB" id="7510023at2"/>
<evidence type="ECO:0000313" key="3">
    <source>
        <dbReference type="Proteomes" id="UP000239736"/>
    </source>
</evidence>
<dbReference type="Proteomes" id="UP000239736">
    <property type="component" value="Unassembled WGS sequence"/>
</dbReference>
<evidence type="ECO:0000256" key="1">
    <source>
        <dbReference type="SAM" id="Phobius"/>
    </source>
</evidence>
<dbReference type="Pfam" id="PF11003">
    <property type="entry name" value="DUF2842"/>
    <property type="match status" value="1"/>
</dbReference>
<accession>A0A2S5JEK6</accession>
<evidence type="ECO:0000313" key="2">
    <source>
        <dbReference type="EMBL" id="PPB79818.1"/>
    </source>
</evidence>
<keyword evidence="1" id="KW-1133">Transmembrane helix</keyword>
<keyword evidence="3" id="KW-1185">Reference proteome</keyword>
<protein>
    <submittedName>
        <fullName evidence="2">Uncharacterized protein DUF2842</fullName>
    </submittedName>
</protein>
<name>A0A2S5JEK6_9RHOB</name>
<dbReference type="EMBL" id="PRDS01000009">
    <property type="protein sequence ID" value="PPB79818.1"/>
    <property type="molecule type" value="Genomic_DNA"/>
</dbReference>
<dbReference type="InterPro" id="IPR021265">
    <property type="entry name" value="DUF2842"/>
</dbReference>
<comment type="caution">
    <text evidence="2">The sequence shown here is derived from an EMBL/GenBank/DDBJ whole genome shotgun (WGS) entry which is preliminary data.</text>
</comment>
<dbReference type="AlphaFoldDB" id="A0A2S5JEK6"/>
<feature type="transmembrane region" description="Helical" evidence="1">
    <location>
        <begin position="42"/>
        <end position="60"/>
    </location>
</feature>
<sequence>MLPYRTRRRLALLILLVGMPLWIVLSVSAVNWMDARFGRQPIWIEVLIYVALGVVWILPFRSIFRGVGKADPDASVSDDKPE</sequence>
<keyword evidence="1" id="KW-0472">Membrane</keyword>